<dbReference type="PANTHER" id="PTHR43540">
    <property type="entry name" value="PEROXYUREIDOACRYLATE/UREIDOACRYLATE AMIDOHYDROLASE-RELATED"/>
    <property type="match status" value="1"/>
</dbReference>
<dbReference type="EMBL" id="FCOJ02000074">
    <property type="protein sequence ID" value="SAK91079.1"/>
    <property type="molecule type" value="Genomic_DNA"/>
</dbReference>
<proteinExistence type="predicted"/>
<protein>
    <submittedName>
        <fullName evidence="3">Isochorismatase family protein</fullName>
    </submittedName>
</protein>
<dbReference type="InterPro" id="IPR036380">
    <property type="entry name" value="Isochorismatase-like_sf"/>
</dbReference>
<dbReference type="InterPro" id="IPR050272">
    <property type="entry name" value="Isochorismatase-like_hydrls"/>
</dbReference>
<evidence type="ECO:0000259" key="2">
    <source>
        <dbReference type="Pfam" id="PF00857"/>
    </source>
</evidence>
<keyword evidence="4" id="KW-1185">Reference proteome</keyword>
<dbReference type="STRING" id="1777143.AWB82_06430"/>
<sequence>MAKTALIVIDVQRMFFEGPQRAYRAEEVIDGINRLSAAARAANAPVFIVQHESGADGPLARGSDGWQLPATLVREAGDESIYKTVGDSFHETPLAERLRAQQIEHVVLCGFATEFCVNTSARRAELLRLRTTVAGDLHTTKDKPHLDAAKIVAHQNFVWTHSSMSGNGVSVRTLDDILLTEFA</sequence>
<dbReference type="GO" id="GO:0016787">
    <property type="term" value="F:hydrolase activity"/>
    <property type="evidence" value="ECO:0007669"/>
    <property type="project" value="UniProtKB-KW"/>
</dbReference>
<name>A0A158D947_9BURK</name>
<dbReference type="InterPro" id="IPR000868">
    <property type="entry name" value="Isochorismatase-like_dom"/>
</dbReference>
<reference evidence="3" key="1">
    <citation type="submission" date="2016-01" db="EMBL/GenBank/DDBJ databases">
        <authorList>
            <person name="Peeters C."/>
        </authorList>
    </citation>
    <scope>NUCLEOTIDE SEQUENCE [LARGE SCALE GENOMIC DNA]</scope>
    <source>
        <strain evidence="3">LMG 29325</strain>
    </source>
</reference>
<evidence type="ECO:0000313" key="4">
    <source>
        <dbReference type="Proteomes" id="UP000054596"/>
    </source>
</evidence>
<dbReference type="AlphaFoldDB" id="A0A158D947"/>
<evidence type="ECO:0000313" key="3">
    <source>
        <dbReference type="EMBL" id="SAK91079.1"/>
    </source>
</evidence>
<evidence type="ECO:0000256" key="1">
    <source>
        <dbReference type="ARBA" id="ARBA00022801"/>
    </source>
</evidence>
<dbReference type="RefSeq" id="WP_086973349.1">
    <property type="nucleotide sequence ID" value="NZ_FCOJ02000074.1"/>
</dbReference>
<accession>A0A158D947</accession>
<dbReference type="OrthoDB" id="1157330at2"/>
<comment type="caution">
    <text evidence="3">The sequence shown here is derived from an EMBL/GenBank/DDBJ whole genome shotgun (WGS) entry which is preliminary data.</text>
</comment>
<organism evidence="3 4">
    <name type="scientific">Caballeronia glebae</name>
    <dbReference type="NCBI Taxonomy" id="1777143"/>
    <lineage>
        <taxon>Bacteria</taxon>
        <taxon>Pseudomonadati</taxon>
        <taxon>Pseudomonadota</taxon>
        <taxon>Betaproteobacteria</taxon>
        <taxon>Burkholderiales</taxon>
        <taxon>Burkholderiaceae</taxon>
        <taxon>Caballeronia</taxon>
    </lineage>
</organism>
<dbReference type="Proteomes" id="UP000054596">
    <property type="component" value="Unassembled WGS sequence"/>
</dbReference>
<dbReference type="Pfam" id="PF00857">
    <property type="entry name" value="Isochorismatase"/>
    <property type="match status" value="1"/>
</dbReference>
<keyword evidence="1" id="KW-0378">Hydrolase</keyword>
<dbReference type="SUPFAM" id="SSF52499">
    <property type="entry name" value="Isochorismatase-like hydrolases"/>
    <property type="match status" value="1"/>
</dbReference>
<gene>
    <name evidence="3" type="ORF">AWB82_06430</name>
</gene>
<dbReference type="PANTHER" id="PTHR43540:SF14">
    <property type="entry name" value="ISOCHORISMATASE"/>
    <property type="match status" value="1"/>
</dbReference>
<feature type="domain" description="Isochorismatase-like" evidence="2">
    <location>
        <begin position="4"/>
        <end position="159"/>
    </location>
</feature>
<dbReference type="Gene3D" id="3.40.50.850">
    <property type="entry name" value="Isochorismatase-like"/>
    <property type="match status" value="1"/>
</dbReference>